<dbReference type="PROSITE" id="PS50977">
    <property type="entry name" value="HTH_TETR_2"/>
    <property type="match status" value="1"/>
</dbReference>
<dbReference type="SUPFAM" id="SSF48498">
    <property type="entry name" value="Tetracyclin repressor-like, C-terminal domain"/>
    <property type="match status" value="1"/>
</dbReference>
<name>A0AAU7U5V3_9DEIO</name>
<proteinExistence type="predicted"/>
<geneLocation type="plasmid" evidence="6">
    <name>pDson03</name>
</geneLocation>
<dbReference type="SUPFAM" id="SSF46689">
    <property type="entry name" value="Homeodomain-like"/>
    <property type="match status" value="1"/>
</dbReference>
<dbReference type="EMBL" id="CP158298">
    <property type="protein sequence ID" value="XBV84022.1"/>
    <property type="molecule type" value="Genomic_DNA"/>
</dbReference>
<dbReference type="InterPro" id="IPR039536">
    <property type="entry name" value="TetR_C_Proteobacteria"/>
</dbReference>
<dbReference type="Pfam" id="PF00440">
    <property type="entry name" value="TetR_N"/>
    <property type="match status" value="1"/>
</dbReference>
<dbReference type="Gene3D" id="1.10.357.10">
    <property type="entry name" value="Tetracycline Repressor, domain 2"/>
    <property type="match status" value="1"/>
</dbReference>
<protein>
    <submittedName>
        <fullName evidence="6">TetR/AcrR family transcriptional regulator</fullName>
    </submittedName>
</protein>
<dbReference type="InterPro" id="IPR036271">
    <property type="entry name" value="Tet_transcr_reg_TetR-rel_C_sf"/>
</dbReference>
<dbReference type="PANTHER" id="PTHR30055:SF146">
    <property type="entry name" value="HTH-TYPE TRANSCRIPTIONAL DUAL REGULATOR CECR"/>
    <property type="match status" value="1"/>
</dbReference>
<feature type="domain" description="HTH tetR-type" evidence="5">
    <location>
        <begin position="9"/>
        <end position="69"/>
    </location>
</feature>
<dbReference type="FunFam" id="1.10.10.60:FF:000141">
    <property type="entry name" value="TetR family transcriptional regulator"/>
    <property type="match status" value="1"/>
</dbReference>
<organism evidence="6">
    <name type="scientific">Deinococcus sonorensis KR-87</name>
    <dbReference type="NCBI Taxonomy" id="694439"/>
    <lineage>
        <taxon>Bacteria</taxon>
        <taxon>Thermotogati</taxon>
        <taxon>Deinococcota</taxon>
        <taxon>Deinococci</taxon>
        <taxon>Deinococcales</taxon>
        <taxon>Deinococcaceae</taxon>
        <taxon>Deinococcus</taxon>
    </lineage>
</organism>
<dbReference type="KEGG" id="dsc:ABOD76_04865"/>
<reference evidence="6" key="1">
    <citation type="submission" date="2024-06" db="EMBL/GenBank/DDBJ databases">
        <title>Draft Genome Sequence of Deinococcus sonorensis Type Strain KR-87, a Biofilm Producing Representative of the Genus Deinococcus.</title>
        <authorList>
            <person name="Boren L.S."/>
            <person name="Grosso R.A."/>
            <person name="Hugenberg-Cox A.N."/>
            <person name="Hill J.T.E."/>
            <person name="Albert C.M."/>
            <person name="Tuohy J.M."/>
        </authorList>
    </citation>
    <scope>NUCLEOTIDE SEQUENCE</scope>
    <source>
        <strain evidence="6">KR-87</strain>
        <plasmid evidence="6">pDson03</plasmid>
    </source>
</reference>
<dbReference type="InterPro" id="IPR001647">
    <property type="entry name" value="HTH_TetR"/>
</dbReference>
<evidence type="ECO:0000256" key="4">
    <source>
        <dbReference type="PROSITE-ProRule" id="PRU00335"/>
    </source>
</evidence>
<dbReference type="Pfam" id="PF14246">
    <property type="entry name" value="TetR_C_7"/>
    <property type="match status" value="1"/>
</dbReference>
<dbReference type="AlphaFoldDB" id="A0AAU7U5V3"/>
<evidence type="ECO:0000256" key="1">
    <source>
        <dbReference type="ARBA" id="ARBA00023015"/>
    </source>
</evidence>
<gene>
    <name evidence="6" type="ORF">ABOD76_04865</name>
</gene>
<evidence type="ECO:0000313" key="6">
    <source>
        <dbReference type="EMBL" id="XBV84022.1"/>
    </source>
</evidence>
<evidence type="ECO:0000259" key="5">
    <source>
        <dbReference type="PROSITE" id="PS50977"/>
    </source>
</evidence>
<evidence type="ECO:0000256" key="3">
    <source>
        <dbReference type="ARBA" id="ARBA00023163"/>
    </source>
</evidence>
<feature type="DNA-binding region" description="H-T-H motif" evidence="4">
    <location>
        <begin position="32"/>
        <end position="51"/>
    </location>
</feature>
<accession>A0AAU7U5V3</accession>
<dbReference type="PANTHER" id="PTHR30055">
    <property type="entry name" value="HTH-TYPE TRANSCRIPTIONAL REGULATOR RUTR"/>
    <property type="match status" value="1"/>
</dbReference>
<keyword evidence="6" id="KW-0614">Plasmid</keyword>
<dbReference type="GO" id="GO:0000976">
    <property type="term" value="F:transcription cis-regulatory region binding"/>
    <property type="evidence" value="ECO:0007669"/>
    <property type="project" value="TreeGrafter"/>
</dbReference>
<dbReference type="InterPro" id="IPR009057">
    <property type="entry name" value="Homeodomain-like_sf"/>
</dbReference>
<dbReference type="InterPro" id="IPR050109">
    <property type="entry name" value="HTH-type_TetR-like_transc_reg"/>
</dbReference>
<keyword evidence="1" id="KW-0805">Transcription regulation</keyword>
<keyword evidence="2 4" id="KW-0238">DNA-binding</keyword>
<dbReference type="GO" id="GO:0003700">
    <property type="term" value="F:DNA-binding transcription factor activity"/>
    <property type="evidence" value="ECO:0007669"/>
    <property type="project" value="TreeGrafter"/>
</dbReference>
<dbReference type="RefSeq" id="WP_350241977.1">
    <property type="nucleotide sequence ID" value="NZ_CP158298.1"/>
</dbReference>
<evidence type="ECO:0000256" key="2">
    <source>
        <dbReference type="ARBA" id="ARBA00023125"/>
    </source>
</evidence>
<keyword evidence="3" id="KW-0804">Transcription</keyword>
<sequence>MTTESPRARAKRTQILTAARTLFLQHGYARTSTDAITEAAGVSKQTLYAYYRGKAQLLSATIAQELDGLDLHGRFQPTPTTHDDLRARLLDFAHAVTGHLLQPDALALLRLLLGEAIHVPELRGALREAFPARLLGVGAHLLQDAHARGLIHAPDPALSARMFVGPVMSYVVLDGLFSPTAPHPPTDATLARLVDLFLLTVHEGAKR</sequence>
<dbReference type="PRINTS" id="PR00455">
    <property type="entry name" value="HTHTETR"/>
</dbReference>